<proteinExistence type="predicted"/>
<dbReference type="Proteomes" id="UP000282818">
    <property type="component" value="Unassembled WGS sequence"/>
</dbReference>
<dbReference type="Pfam" id="PF16448">
    <property type="entry name" value="LapD_MoxY_N"/>
    <property type="match status" value="1"/>
</dbReference>
<dbReference type="PROSITE" id="PS50887">
    <property type="entry name" value="GGDEF"/>
    <property type="match status" value="1"/>
</dbReference>
<dbReference type="GO" id="GO:0007165">
    <property type="term" value="P:signal transduction"/>
    <property type="evidence" value="ECO:0007669"/>
    <property type="project" value="InterPro"/>
</dbReference>
<protein>
    <submittedName>
        <fullName evidence="5">EAL domain-containing protein</fullName>
    </submittedName>
</protein>
<dbReference type="CDD" id="cd06225">
    <property type="entry name" value="HAMP"/>
    <property type="match status" value="1"/>
</dbReference>
<dbReference type="AlphaFoldDB" id="A0A437Q8B9"/>
<dbReference type="RefSeq" id="WP_127694128.1">
    <property type="nucleotide sequence ID" value="NZ_SACQ01000004.1"/>
</dbReference>
<dbReference type="InterPro" id="IPR032244">
    <property type="entry name" value="LapD_MoxY_N"/>
</dbReference>
<dbReference type="Gene3D" id="3.30.110.200">
    <property type="match status" value="1"/>
</dbReference>
<keyword evidence="1" id="KW-1133">Transmembrane helix</keyword>
<feature type="domain" description="GGDEF" evidence="4">
    <location>
        <begin position="267"/>
        <end position="399"/>
    </location>
</feature>
<reference evidence="5 6" key="1">
    <citation type="submission" date="2019-01" db="EMBL/GenBank/DDBJ databases">
        <authorList>
            <person name="Chen W.-M."/>
        </authorList>
    </citation>
    <scope>NUCLEOTIDE SEQUENCE [LARGE SCALE GENOMIC DNA]</scope>
    <source>
        <strain evidence="5 6">HPM-16</strain>
    </source>
</reference>
<feature type="transmembrane region" description="Helical" evidence="1">
    <location>
        <begin position="154"/>
        <end position="172"/>
    </location>
</feature>
<evidence type="ECO:0000259" key="3">
    <source>
        <dbReference type="PROSITE" id="PS50885"/>
    </source>
</evidence>
<evidence type="ECO:0000259" key="4">
    <source>
        <dbReference type="PROSITE" id="PS50887"/>
    </source>
</evidence>
<sequence length="647" mass="71715">MSLLNQLIAAVFAVLIGLVSGTVFVMSDSAKNMLLRQLESHGQDTATHLGLYLAPYIADGDSAAIEATVNAIFDSGYYQQIRVTQINGDVLFTTPAPTSIQSQAPQWFDRLIDITPPSMSQEVSFNWQRVGKVEVSGRPDYAYQQLWKGVEQSLIWFISLALMAVFALSYLIRRILRPLKRVEQQAAALSNRQFITVAEVPNTTELRQVVEAMNKMVSRVQAMFNNQTHHIEELHQAASVDAVTELANLSATESLLADWFDYRGEFGDADCIFLHLNKLQEANQSLGNDKTDLLLKSIGERLKGFACQHQTHVTGRLAGSDFITVVPRSEEQERKREVDQLVSELNQTLAFYQLDGIEHLSIAVTQVDASSLASHIISKARSQAYEQAAIDQQVCYPDTYANGAKVSAWQTYVVDAINQSRISLQYQSVIDTSGVNIIHNELLARIHNQAGEICPAAQFLTIVKEHNLASALDFAVLKMAVHAIRHHRLSGPLVVNLSRETIQGYQSSAWFDLLTSKELAGRLCIEVNETTILSDLDSIIPFRERLQSLGIDFGIDNFGQHPAGFSYLYSVHPDYIKIDGSLVRGVDKNAAGQFFIRSLIAAAKSLEITVFAERVESKQEAACLNEIGIDGTQGFLHGKPQPFSTID</sequence>
<dbReference type="EMBL" id="SACQ01000004">
    <property type="protein sequence ID" value="RVU30593.1"/>
    <property type="molecule type" value="Genomic_DNA"/>
</dbReference>
<dbReference type="InterPro" id="IPR003660">
    <property type="entry name" value="HAMP_dom"/>
</dbReference>
<dbReference type="InterPro" id="IPR042461">
    <property type="entry name" value="LapD_MoxY_peri_C"/>
</dbReference>
<organism evidence="5 6">
    <name type="scientific">Neptunomonas marina</name>
    <dbReference type="NCBI Taxonomy" id="1815562"/>
    <lineage>
        <taxon>Bacteria</taxon>
        <taxon>Pseudomonadati</taxon>
        <taxon>Pseudomonadota</taxon>
        <taxon>Gammaproteobacteria</taxon>
        <taxon>Oceanospirillales</taxon>
        <taxon>Oceanospirillaceae</taxon>
        <taxon>Neptunomonas</taxon>
    </lineage>
</organism>
<dbReference type="PANTHER" id="PTHR33121:SF79">
    <property type="entry name" value="CYCLIC DI-GMP PHOSPHODIESTERASE PDED-RELATED"/>
    <property type="match status" value="1"/>
</dbReference>
<dbReference type="Gene3D" id="3.20.20.450">
    <property type="entry name" value="EAL domain"/>
    <property type="match status" value="1"/>
</dbReference>
<dbReference type="PROSITE" id="PS50883">
    <property type="entry name" value="EAL"/>
    <property type="match status" value="1"/>
</dbReference>
<evidence type="ECO:0000313" key="6">
    <source>
        <dbReference type="Proteomes" id="UP000282818"/>
    </source>
</evidence>
<dbReference type="InterPro" id="IPR043128">
    <property type="entry name" value="Rev_trsase/Diguanyl_cyclase"/>
</dbReference>
<dbReference type="SUPFAM" id="SSF55073">
    <property type="entry name" value="Nucleotide cyclase"/>
    <property type="match status" value="1"/>
</dbReference>
<dbReference type="InterPro" id="IPR035919">
    <property type="entry name" value="EAL_sf"/>
</dbReference>
<dbReference type="PANTHER" id="PTHR33121">
    <property type="entry name" value="CYCLIC DI-GMP PHOSPHODIESTERASE PDEF"/>
    <property type="match status" value="1"/>
</dbReference>
<name>A0A437Q8B9_9GAMM</name>
<feature type="transmembrane region" description="Helical" evidence="1">
    <location>
        <begin position="6"/>
        <end position="26"/>
    </location>
</feature>
<accession>A0A437Q8B9</accession>
<dbReference type="InterPro" id="IPR001633">
    <property type="entry name" value="EAL_dom"/>
</dbReference>
<comment type="caution">
    <text evidence="5">The sequence shown here is derived from an EMBL/GenBank/DDBJ whole genome shotgun (WGS) entry which is preliminary data.</text>
</comment>
<dbReference type="InterPro" id="IPR000160">
    <property type="entry name" value="GGDEF_dom"/>
</dbReference>
<dbReference type="SMART" id="SM00267">
    <property type="entry name" value="GGDEF"/>
    <property type="match status" value="1"/>
</dbReference>
<dbReference type="PROSITE" id="PS50885">
    <property type="entry name" value="HAMP"/>
    <property type="match status" value="1"/>
</dbReference>
<keyword evidence="1" id="KW-0472">Membrane</keyword>
<dbReference type="InterPro" id="IPR029787">
    <property type="entry name" value="Nucleotide_cyclase"/>
</dbReference>
<dbReference type="GO" id="GO:0016020">
    <property type="term" value="C:membrane"/>
    <property type="evidence" value="ECO:0007669"/>
    <property type="project" value="InterPro"/>
</dbReference>
<keyword evidence="6" id="KW-1185">Reference proteome</keyword>
<feature type="domain" description="HAMP" evidence="3">
    <location>
        <begin position="173"/>
        <end position="225"/>
    </location>
</feature>
<dbReference type="CDD" id="cd01948">
    <property type="entry name" value="EAL"/>
    <property type="match status" value="1"/>
</dbReference>
<dbReference type="Pfam" id="PF00672">
    <property type="entry name" value="HAMP"/>
    <property type="match status" value="1"/>
</dbReference>
<gene>
    <name evidence="5" type="ORF">EOE65_09735</name>
</gene>
<dbReference type="SMART" id="SM00052">
    <property type="entry name" value="EAL"/>
    <property type="match status" value="1"/>
</dbReference>
<dbReference type="Gene3D" id="6.10.340.10">
    <property type="match status" value="1"/>
</dbReference>
<dbReference type="InterPro" id="IPR050706">
    <property type="entry name" value="Cyclic-di-GMP_PDE-like"/>
</dbReference>
<dbReference type="SMART" id="SM00304">
    <property type="entry name" value="HAMP"/>
    <property type="match status" value="1"/>
</dbReference>
<dbReference type="Pfam" id="PF00563">
    <property type="entry name" value="EAL"/>
    <property type="match status" value="1"/>
</dbReference>
<evidence type="ECO:0000256" key="1">
    <source>
        <dbReference type="SAM" id="Phobius"/>
    </source>
</evidence>
<evidence type="ECO:0000259" key="2">
    <source>
        <dbReference type="PROSITE" id="PS50883"/>
    </source>
</evidence>
<dbReference type="Gene3D" id="3.30.70.270">
    <property type="match status" value="1"/>
</dbReference>
<dbReference type="Pfam" id="PF00990">
    <property type="entry name" value="GGDEF"/>
    <property type="match status" value="1"/>
</dbReference>
<dbReference type="Gene3D" id="6.20.270.20">
    <property type="entry name" value="LapD/MoxY periplasmic domain"/>
    <property type="match status" value="1"/>
</dbReference>
<evidence type="ECO:0000313" key="5">
    <source>
        <dbReference type="EMBL" id="RVU30593.1"/>
    </source>
</evidence>
<feature type="domain" description="EAL" evidence="2">
    <location>
        <begin position="406"/>
        <end position="647"/>
    </location>
</feature>
<dbReference type="GO" id="GO:0071111">
    <property type="term" value="F:cyclic-guanylate-specific phosphodiesterase activity"/>
    <property type="evidence" value="ECO:0007669"/>
    <property type="project" value="InterPro"/>
</dbReference>
<keyword evidence="1" id="KW-0812">Transmembrane</keyword>
<dbReference type="SUPFAM" id="SSF141868">
    <property type="entry name" value="EAL domain-like"/>
    <property type="match status" value="1"/>
</dbReference>